<sequence>MRARICNPKNILLLGKYSASCSHLKYVISQDKFHHGLTNSDINGADKMNFLAALKITSDRVLKIVREQPDADGTEMLLQMTRDVLESFLSPEPTPEERIYLLWRSVFFLRLWRQWLLAEKIGLKDHFITYATYICIELNAHALIKLSRQLRDAGNPELFLPHLFASQACESFFRWARAMTTTQATVVNFDILDLLRRLRKIELQGHITHTLGDRGLSFPR</sequence>
<dbReference type="EMBL" id="JAPTSV010000005">
    <property type="protein sequence ID" value="KAJ1528140.1"/>
    <property type="molecule type" value="Genomic_DNA"/>
</dbReference>
<evidence type="ECO:0000313" key="2">
    <source>
        <dbReference type="Proteomes" id="UP001075354"/>
    </source>
</evidence>
<keyword evidence="2" id="KW-1185">Reference proteome</keyword>
<dbReference type="AlphaFoldDB" id="A0AAV7XQP7"/>
<reference evidence="1" key="1">
    <citation type="submission" date="2022-12" db="EMBL/GenBank/DDBJ databases">
        <title>Chromosome-level genome assembly of the bean flower thrips Megalurothrips usitatus.</title>
        <authorList>
            <person name="Ma L."/>
            <person name="Liu Q."/>
            <person name="Li H."/>
            <person name="Cai W."/>
        </authorList>
    </citation>
    <scope>NUCLEOTIDE SEQUENCE</scope>
    <source>
        <strain evidence="1">Cailab_2022a</strain>
    </source>
</reference>
<comment type="caution">
    <text evidence="1">The sequence shown here is derived from an EMBL/GenBank/DDBJ whole genome shotgun (WGS) entry which is preliminary data.</text>
</comment>
<gene>
    <name evidence="1" type="ORF">ONE63_008054</name>
</gene>
<organism evidence="1 2">
    <name type="scientific">Megalurothrips usitatus</name>
    <name type="common">bean blossom thrips</name>
    <dbReference type="NCBI Taxonomy" id="439358"/>
    <lineage>
        <taxon>Eukaryota</taxon>
        <taxon>Metazoa</taxon>
        <taxon>Ecdysozoa</taxon>
        <taxon>Arthropoda</taxon>
        <taxon>Hexapoda</taxon>
        <taxon>Insecta</taxon>
        <taxon>Pterygota</taxon>
        <taxon>Neoptera</taxon>
        <taxon>Paraneoptera</taxon>
        <taxon>Thysanoptera</taxon>
        <taxon>Terebrantia</taxon>
        <taxon>Thripoidea</taxon>
        <taxon>Thripidae</taxon>
        <taxon>Megalurothrips</taxon>
    </lineage>
</organism>
<protein>
    <submittedName>
        <fullName evidence="1">Uncharacterized protein</fullName>
    </submittedName>
</protein>
<proteinExistence type="predicted"/>
<accession>A0AAV7XQP7</accession>
<name>A0AAV7XQP7_9NEOP</name>
<dbReference type="Proteomes" id="UP001075354">
    <property type="component" value="Chromosome 5"/>
</dbReference>
<evidence type="ECO:0000313" key="1">
    <source>
        <dbReference type="EMBL" id="KAJ1528140.1"/>
    </source>
</evidence>